<proteinExistence type="predicted"/>
<reference evidence="1 2" key="1">
    <citation type="journal article" date="2020" name="Cell">
        <title>Large-Scale Comparative Analyses of Tick Genomes Elucidate Their Genetic Diversity and Vector Capacities.</title>
        <authorList>
            <consortium name="Tick Genome and Microbiome Consortium (TIGMIC)"/>
            <person name="Jia N."/>
            <person name="Wang J."/>
            <person name="Shi W."/>
            <person name="Du L."/>
            <person name="Sun Y."/>
            <person name="Zhan W."/>
            <person name="Jiang J.F."/>
            <person name="Wang Q."/>
            <person name="Zhang B."/>
            <person name="Ji P."/>
            <person name="Bell-Sakyi L."/>
            <person name="Cui X.M."/>
            <person name="Yuan T.T."/>
            <person name="Jiang B.G."/>
            <person name="Yang W.F."/>
            <person name="Lam T.T."/>
            <person name="Chang Q.C."/>
            <person name="Ding S.J."/>
            <person name="Wang X.J."/>
            <person name="Zhu J.G."/>
            <person name="Ruan X.D."/>
            <person name="Zhao L."/>
            <person name="Wei J.T."/>
            <person name="Ye R.Z."/>
            <person name="Que T.C."/>
            <person name="Du C.H."/>
            <person name="Zhou Y.H."/>
            <person name="Cheng J.X."/>
            <person name="Dai P.F."/>
            <person name="Guo W.B."/>
            <person name="Han X.H."/>
            <person name="Huang E.J."/>
            <person name="Li L.F."/>
            <person name="Wei W."/>
            <person name="Gao Y.C."/>
            <person name="Liu J.Z."/>
            <person name="Shao H.Z."/>
            <person name="Wang X."/>
            <person name="Wang C.C."/>
            <person name="Yang T.C."/>
            <person name="Huo Q.B."/>
            <person name="Li W."/>
            <person name="Chen H.Y."/>
            <person name="Chen S.E."/>
            <person name="Zhou L.G."/>
            <person name="Ni X.B."/>
            <person name="Tian J.H."/>
            <person name="Sheng Y."/>
            <person name="Liu T."/>
            <person name="Pan Y.S."/>
            <person name="Xia L.Y."/>
            <person name="Li J."/>
            <person name="Zhao F."/>
            <person name="Cao W.C."/>
        </authorList>
    </citation>
    <scope>NUCLEOTIDE SEQUENCE [LARGE SCALE GENOMIC DNA]</scope>
    <source>
        <strain evidence="1">Iper-2018</strain>
    </source>
</reference>
<name>A0AC60NYW0_IXOPE</name>
<evidence type="ECO:0000313" key="1">
    <source>
        <dbReference type="EMBL" id="KAG0412277.1"/>
    </source>
</evidence>
<sequence length="991" mass="107033">MERDTNQMSQNGALCRSGCGFYGSPGTDGLCSQCYKDALKRKQAAGRGSPTGGSWDGPIAASASSSESASSTTITAVSDSALNTASPTVPVAASTSQDASVNEKTELNLEACGTTSKSAESMTSETGSQQDDQKDQKKKKNRCRMCRKKVGLTGRSEGGPGAEAVPCPSLRMEASPQGPSAVLSPSGVPGTLPYAQPFLPPSSLGCRHGHEAAPGRRQEGRSSLWLIWLRKYVILCLVCGGSAVFVGVLFIAIYFTLRSYTSSLQFFETIPTYVPAAVLIVTGLMVMCFAKRRNRYTYLVKFAGGCCLTCVLLCVVITVTTTVVHMNRLQTLHKCDYSSKEKACMCLSAIAELPAPDGEHQFVFNNTPNCEVVHGSLYGCLRALFGLSVVGILVCIFSSMLVYQLLSHERKKVYLEQLELRRRLLYRRHPNHTFCACYNDMCAPWPLWDVLDYRLLTPQSVGPERPTQEELSRAARPTAAGHERAPSSRRHPLSWLPWARSRRGRSSQRPSRNAVERLLVRDGWRCSTPSPTEVLGSPGSPSPWRNGCSHAAHSEARAGHSRSTRSAAAHRRTRSNDGVFHHLQMNPRFGPQGFPEAPCGYAEIPAYFWGPPPPYSQPPSLENVGCVAGDGRESGQRGVVDVTGTRGEASQCSSKMSTPSAQRHVVLTIGGDYPGVCSRRTADGKATREGDSFLVEVPCFLHKGSLVFNTLPARSRRKRQPSPFKSLSNIPLCISRRLSLLRHENLRNSGGAAFRGGRKGTLERHDESAVISGLGRTIRVICERTAPSKQTSVEESSNNATETATPTVAATLPSDSSGLVPTTDPSWTALARAHAHSMPNLSVAAPPARPSSDEDTWTSRDFADTGGDGSQLSDATSAPSLPDEEEFTFEGETESSQTTPVASPPPLPPKTLSSAERRQRYVVLAKRQVATISPLPVLRDPVTFLLEGGGCCACPSQPHSQLRPGLNFQPGRPRPDTVGDAFVVTIRNMNV</sequence>
<gene>
    <name evidence="1" type="ORF">HPB47_010568</name>
</gene>
<accession>A0AC60NYW0</accession>
<organism evidence="1 2">
    <name type="scientific">Ixodes persulcatus</name>
    <name type="common">Taiga tick</name>
    <dbReference type="NCBI Taxonomy" id="34615"/>
    <lineage>
        <taxon>Eukaryota</taxon>
        <taxon>Metazoa</taxon>
        <taxon>Ecdysozoa</taxon>
        <taxon>Arthropoda</taxon>
        <taxon>Chelicerata</taxon>
        <taxon>Arachnida</taxon>
        <taxon>Acari</taxon>
        <taxon>Parasitiformes</taxon>
        <taxon>Ixodida</taxon>
        <taxon>Ixodoidea</taxon>
        <taxon>Ixodidae</taxon>
        <taxon>Ixodinae</taxon>
        <taxon>Ixodes</taxon>
    </lineage>
</organism>
<dbReference type="EMBL" id="JABSTQ010011362">
    <property type="protein sequence ID" value="KAG0412277.1"/>
    <property type="molecule type" value="Genomic_DNA"/>
</dbReference>
<comment type="caution">
    <text evidence="1">The sequence shown here is derived from an EMBL/GenBank/DDBJ whole genome shotgun (WGS) entry which is preliminary data.</text>
</comment>
<evidence type="ECO:0000313" key="2">
    <source>
        <dbReference type="Proteomes" id="UP000805193"/>
    </source>
</evidence>
<keyword evidence="2" id="KW-1185">Reference proteome</keyword>
<dbReference type="Proteomes" id="UP000805193">
    <property type="component" value="Unassembled WGS sequence"/>
</dbReference>
<protein>
    <submittedName>
        <fullName evidence="1">Uncharacterized protein</fullName>
    </submittedName>
</protein>